<keyword evidence="7 10" id="KW-0653">Protein transport</keyword>
<dbReference type="InterPro" id="IPR023229">
    <property type="entry name" value="T2SS_M_periplasmic_sf"/>
</dbReference>
<evidence type="ECO:0000256" key="8">
    <source>
        <dbReference type="ARBA" id="ARBA00022989"/>
    </source>
</evidence>
<dbReference type="EMBL" id="JOJP01000001">
    <property type="protein sequence ID" value="KEI72281.1"/>
    <property type="molecule type" value="Genomic_DNA"/>
</dbReference>
<reference evidence="12 13" key="1">
    <citation type="submission" date="2014-06" db="EMBL/GenBank/DDBJ databases">
        <title>Whole Genome Sequences of Three Symbiotic Endozoicomonas Bacteria.</title>
        <authorList>
            <person name="Neave M.J."/>
            <person name="Apprill A."/>
            <person name="Voolstra C.R."/>
        </authorList>
    </citation>
    <scope>NUCLEOTIDE SEQUENCE [LARGE SCALE GENOMIC DNA]</scope>
    <source>
        <strain evidence="12 13">DSM 22380</strain>
    </source>
</reference>
<accession>A0A081KDQ5</accession>
<protein>
    <recommendedName>
        <fullName evidence="10">Type II secretion system protein M</fullName>
        <shortName evidence="10">T2SS protein M</shortName>
    </recommendedName>
    <alternativeName>
        <fullName evidence="10">General secretion pathway protein M</fullName>
    </alternativeName>
</protein>
<keyword evidence="4 10" id="KW-1003">Cell membrane</keyword>
<dbReference type="STRING" id="305900.GV64_17490"/>
<comment type="subcellular location">
    <subcellularLocation>
        <location evidence="1">Cell inner membrane</location>
        <topology evidence="1">Single-pass membrane protein</topology>
    </subcellularLocation>
</comment>
<evidence type="ECO:0000256" key="3">
    <source>
        <dbReference type="ARBA" id="ARBA00022448"/>
    </source>
</evidence>
<keyword evidence="9 10" id="KW-0472">Membrane</keyword>
<comment type="function">
    <text evidence="10">Inner membrane component of the type II secretion system required for the energy-dependent secretion of extracellular factors such as proteases and toxins from the periplasm.</text>
</comment>
<dbReference type="Proteomes" id="UP000027997">
    <property type="component" value="Unassembled WGS sequence"/>
</dbReference>
<proteinExistence type="inferred from homology"/>
<dbReference type="InterPro" id="IPR007690">
    <property type="entry name" value="T2SS_GspM"/>
</dbReference>
<dbReference type="AlphaFoldDB" id="A0A081KDQ5"/>
<comment type="similarity">
    <text evidence="2 10">Belongs to the GSP M family.</text>
</comment>
<dbReference type="SUPFAM" id="SSF103054">
    <property type="entry name" value="General secretion pathway protein M, EpsM"/>
    <property type="match status" value="1"/>
</dbReference>
<keyword evidence="6 11" id="KW-0812">Transmembrane</keyword>
<gene>
    <name evidence="12" type="ORF">GV64_17490</name>
</gene>
<sequence>MIGGTMQKLNNLLMANPYWQQCKLWYEIRSPRDRKALQLLAAALFVGLIYFLVWEPVIQWSESQKADFLYQEEINTWLHSNLSKARDLQKNQQVASVRQELSSIAASVAQQTGITLGRVQPDRKGLSVWIEDAAYQKLLKWLVLLQTKHGVAVQQIRIDKLKEEGRIKSYIHLGG</sequence>
<evidence type="ECO:0000256" key="11">
    <source>
        <dbReference type="SAM" id="Phobius"/>
    </source>
</evidence>
<dbReference type="eggNOG" id="COG3149">
    <property type="taxonomic scope" value="Bacteria"/>
</dbReference>
<dbReference type="GO" id="GO:0015628">
    <property type="term" value="P:protein secretion by the type II secretion system"/>
    <property type="evidence" value="ECO:0007669"/>
    <property type="project" value="InterPro"/>
</dbReference>
<feature type="transmembrane region" description="Helical" evidence="11">
    <location>
        <begin position="36"/>
        <end position="54"/>
    </location>
</feature>
<evidence type="ECO:0000256" key="10">
    <source>
        <dbReference type="PIRNR" id="PIRNR006291"/>
    </source>
</evidence>
<comment type="caution">
    <text evidence="12">The sequence shown here is derived from an EMBL/GenBank/DDBJ whole genome shotgun (WGS) entry which is preliminary data.</text>
</comment>
<keyword evidence="3 10" id="KW-0813">Transport</keyword>
<keyword evidence="8 11" id="KW-1133">Transmembrane helix</keyword>
<keyword evidence="5 10" id="KW-0997">Cell inner membrane</keyword>
<evidence type="ECO:0000256" key="6">
    <source>
        <dbReference type="ARBA" id="ARBA00022692"/>
    </source>
</evidence>
<keyword evidence="13" id="KW-1185">Reference proteome</keyword>
<evidence type="ECO:0000256" key="5">
    <source>
        <dbReference type="ARBA" id="ARBA00022519"/>
    </source>
</evidence>
<evidence type="ECO:0000313" key="13">
    <source>
        <dbReference type="Proteomes" id="UP000027997"/>
    </source>
</evidence>
<evidence type="ECO:0000256" key="7">
    <source>
        <dbReference type="ARBA" id="ARBA00022927"/>
    </source>
</evidence>
<dbReference type="GO" id="GO:0015627">
    <property type="term" value="C:type II protein secretion system complex"/>
    <property type="evidence" value="ECO:0007669"/>
    <property type="project" value="InterPro"/>
</dbReference>
<dbReference type="Pfam" id="PF04612">
    <property type="entry name" value="T2SSM"/>
    <property type="match status" value="1"/>
</dbReference>
<name>A0A081KDQ5_9GAMM</name>
<dbReference type="PIRSF" id="PIRSF006291">
    <property type="entry name" value="GspM"/>
    <property type="match status" value="1"/>
</dbReference>
<evidence type="ECO:0000256" key="9">
    <source>
        <dbReference type="ARBA" id="ARBA00023136"/>
    </source>
</evidence>
<dbReference type="GO" id="GO:0005886">
    <property type="term" value="C:plasma membrane"/>
    <property type="evidence" value="ECO:0007669"/>
    <property type="project" value="UniProtKB-SubCell"/>
</dbReference>
<evidence type="ECO:0000256" key="4">
    <source>
        <dbReference type="ARBA" id="ARBA00022475"/>
    </source>
</evidence>
<evidence type="ECO:0000256" key="2">
    <source>
        <dbReference type="ARBA" id="ARBA00010637"/>
    </source>
</evidence>
<dbReference type="Gene3D" id="3.30.1360.100">
    <property type="entry name" value="General secretion pathway protein M, EpsM"/>
    <property type="match status" value="1"/>
</dbReference>
<evidence type="ECO:0000313" key="12">
    <source>
        <dbReference type="EMBL" id="KEI72281.1"/>
    </source>
</evidence>
<organism evidence="12 13">
    <name type="scientific">Endozoicomonas elysicola</name>
    <dbReference type="NCBI Taxonomy" id="305900"/>
    <lineage>
        <taxon>Bacteria</taxon>
        <taxon>Pseudomonadati</taxon>
        <taxon>Pseudomonadota</taxon>
        <taxon>Gammaproteobacteria</taxon>
        <taxon>Oceanospirillales</taxon>
        <taxon>Endozoicomonadaceae</taxon>
        <taxon>Endozoicomonas</taxon>
    </lineage>
</organism>
<evidence type="ECO:0000256" key="1">
    <source>
        <dbReference type="ARBA" id="ARBA00004377"/>
    </source>
</evidence>